<proteinExistence type="predicted"/>
<organism evidence="3 4">
    <name type="scientific">Flavobacterium limnosediminis JC2902</name>
    <dbReference type="NCBI Taxonomy" id="1341181"/>
    <lineage>
        <taxon>Bacteria</taxon>
        <taxon>Pseudomonadati</taxon>
        <taxon>Bacteroidota</taxon>
        <taxon>Flavobacteriia</taxon>
        <taxon>Flavobacteriales</taxon>
        <taxon>Flavobacteriaceae</taxon>
        <taxon>Flavobacterium</taxon>
    </lineage>
</organism>
<evidence type="ECO:0000313" key="3">
    <source>
        <dbReference type="EMBL" id="ESU26704.1"/>
    </source>
</evidence>
<dbReference type="eggNOG" id="ENOG5030YQM">
    <property type="taxonomic scope" value="Bacteria"/>
</dbReference>
<keyword evidence="4" id="KW-1185">Reference proteome</keyword>
<comment type="caution">
    <text evidence="3">The sequence shown here is derived from an EMBL/GenBank/DDBJ whole genome shotgun (WGS) entry which is preliminary data.</text>
</comment>
<sequence length="164" mass="17951">MKKSIIYLGIAALTFINVSAFNCQQLFDIEHLGSIQTVQSDQSSGVTTNGNDSAETITDKKGGDPPRNNPEIIGIESYAKSMEEIIAENNQIIESTISNEIAENETAEIPSADNQVIDDIILAEVGPVYSEKTMEEIIQQDSQIIESPLLNESKPCNFKKSKKS</sequence>
<dbReference type="RefSeq" id="WP_023580237.1">
    <property type="nucleotide sequence ID" value="NZ_AVGG01000018.1"/>
</dbReference>
<name>V6SJV6_9FLAO</name>
<dbReference type="AlphaFoldDB" id="V6SJV6"/>
<dbReference type="PATRIC" id="fig|1341181.4.peg.2637"/>
<protein>
    <recommendedName>
        <fullName evidence="5">Secreted protein</fullName>
    </recommendedName>
</protein>
<dbReference type="OrthoDB" id="1377329at2"/>
<gene>
    <name evidence="3" type="ORF">FLJC2902T_26790</name>
</gene>
<dbReference type="STRING" id="1341181.FLJC2902T_26790"/>
<evidence type="ECO:0000256" key="2">
    <source>
        <dbReference type="SAM" id="SignalP"/>
    </source>
</evidence>
<accession>V6SJV6</accession>
<feature type="signal peptide" evidence="2">
    <location>
        <begin position="1"/>
        <end position="20"/>
    </location>
</feature>
<reference evidence="3 4" key="1">
    <citation type="submission" date="2013-08" db="EMBL/GenBank/DDBJ databases">
        <title>Flavobacterium limnosediminis JC2902 genome sequencing.</title>
        <authorList>
            <person name="Lee K."/>
            <person name="Yi H."/>
            <person name="Park S."/>
            <person name="Chun J."/>
        </authorList>
    </citation>
    <scope>NUCLEOTIDE SEQUENCE [LARGE SCALE GENOMIC DNA]</scope>
    <source>
        <strain evidence="3 4">JC2902</strain>
    </source>
</reference>
<evidence type="ECO:0000256" key="1">
    <source>
        <dbReference type="SAM" id="MobiDB-lite"/>
    </source>
</evidence>
<keyword evidence="2" id="KW-0732">Signal</keyword>
<feature type="chain" id="PRO_5004752533" description="Secreted protein" evidence="2">
    <location>
        <begin position="21"/>
        <end position="164"/>
    </location>
</feature>
<evidence type="ECO:0008006" key="5">
    <source>
        <dbReference type="Google" id="ProtNLM"/>
    </source>
</evidence>
<feature type="compositionally biased region" description="Polar residues" evidence="1">
    <location>
        <begin position="40"/>
        <end position="56"/>
    </location>
</feature>
<evidence type="ECO:0000313" key="4">
    <source>
        <dbReference type="Proteomes" id="UP000018004"/>
    </source>
</evidence>
<dbReference type="EMBL" id="AVGG01000018">
    <property type="protein sequence ID" value="ESU26704.1"/>
    <property type="molecule type" value="Genomic_DNA"/>
</dbReference>
<feature type="region of interest" description="Disordered" evidence="1">
    <location>
        <begin position="40"/>
        <end position="70"/>
    </location>
</feature>
<dbReference type="Proteomes" id="UP000018004">
    <property type="component" value="Unassembled WGS sequence"/>
</dbReference>